<dbReference type="InterPro" id="IPR016169">
    <property type="entry name" value="FAD-bd_PCMH_sub2"/>
</dbReference>
<dbReference type="Proteomes" id="UP001273209">
    <property type="component" value="Unassembled WGS sequence"/>
</dbReference>
<dbReference type="GO" id="GO:0016491">
    <property type="term" value="F:oxidoreductase activity"/>
    <property type="evidence" value="ECO:0007669"/>
    <property type="project" value="UniProtKB-KW"/>
</dbReference>
<comment type="similarity">
    <text evidence="1">Belongs to the oxygen-dependent FAD-linked oxidoreductase family.</text>
</comment>
<dbReference type="GeneID" id="87923117"/>
<dbReference type="InterPro" id="IPR016166">
    <property type="entry name" value="FAD-bd_PCMH"/>
</dbReference>
<feature type="domain" description="FAD-binding PCMH-type" evidence="4">
    <location>
        <begin position="134"/>
        <end position="312"/>
    </location>
</feature>
<dbReference type="InterPro" id="IPR012951">
    <property type="entry name" value="BBE"/>
</dbReference>
<dbReference type="Pfam" id="PF08031">
    <property type="entry name" value="BBE"/>
    <property type="match status" value="1"/>
</dbReference>
<dbReference type="Gene3D" id="3.30.465.10">
    <property type="match status" value="2"/>
</dbReference>
<dbReference type="PANTHER" id="PTHR13878:SF91">
    <property type="entry name" value="FAD BINDING DOMAIN PROTEIN (AFU_ORTHOLOGUE AFUA_6G12070)-RELATED"/>
    <property type="match status" value="1"/>
</dbReference>
<gene>
    <name evidence="5" type="ORF">Triagg1_8373</name>
</gene>
<dbReference type="RefSeq" id="XP_062752783.1">
    <property type="nucleotide sequence ID" value="XM_062903212.1"/>
</dbReference>
<dbReference type="EMBL" id="JAWRVG010000040">
    <property type="protein sequence ID" value="KAK4066064.1"/>
    <property type="molecule type" value="Genomic_DNA"/>
</dbReference>
<dbReference type="SUPFAM" id="SSF56176">
    <property type="entry name" value="FAD-binding/transporter-associated domain-like"/>
    <property type="match status" value="1"/>
</dbReference>
<evidence type="ECO:0000259" key="4">
    <source>
        <dbReference type="PROSITE" id="PS51387"/>
    </source>
</evidence>
<dbReference type="InterPro" id="IPR050432">
    <property type="entry name" value="FAD-linked_Oxidoreductases_BP"/>
</dbReference>
<evidence type="ECO:0000256" key="1">
    <source>
        <dbReference type="ARBA" id="ARBA00005466"/>
    </source>
</evidence>
<proteinExistence type="inferred from homology"/>
<dbReference type="PROSITE" id="PS51387">
    <property type="entry name" value="FAD_PCMH"/>
    <property type="match status" value="1"/>
</dbReference>
<dbReference type="InterPro" id="IPR006094">
    <property type="entry name" value="Oxid_FAD_bind_N"/>
</dbReference>
<dbReference type="PANTHER" id="PTHR13878">
    <property type="entry name" value="GULONOLACTONE OXIDASE"/>
    <property type="match status" value="1"/>
</dbReference>
<evidence type="ECO:0000256" key="3">
    <source>
        <dbReference type="SAM" id="SignalP"/>
    </source>
</evidence>
<dbReference type="GO" id="GO:0071949">
    <property type="term" value="F:FAD binding"/>
    <property type="evidence" value="ECO:0007669"/>
    <property type="project" value="InterPro"/>
</dbReference>
<name>A0AAE1I8K1_9HYPO</name>
<organism evidence="5 6">
    <name type="scientific">Trichoderma aggressivum f. europaeum</name>
    <dbReference type="NCBI Taxonomy" id="173218"/>
    <lineage>
        <taxon>Eukaryota</taxon>
        <taxon>Fungi</taxon>
        <taxon>Dikarya</taxon>
        <taxon>Ascomycota</taxon>
        <taxon>Pezizomycotina</taxon>
        <taxon>Sordariomycetes</taxon>
        <taxon>Hypocreomycetidae</taxon>
        <taxon>Hypocreales</taxon>
        <taxon>Hypocreaceae</taxon>
        <taxon>Trichoderma</taxon>
    </lineage>
</organism>
<keyword evidence="3" id="KW-0732">Signal</keyword>
<evidence type="ECO:0000313" key="5">
    <source>
        <dbReference type="EMBL" id="KAK4066064.1"/>
    </source>
</evidence>
<comment type="caution">
    <text evidence="5">The sequence shown here is derived from an EMBL/GenBank/DDBJ whole genome shotgun (WGS) entry which is preliminary data.</text>
</comment>
<accession>A0AAE1I8K1</accession>
<keyword evidence="6" id="KW-1185">Reference proteome</keyword>
<evidence type="ECO:0000313" key="6">
    <source>
        <dbReference type="Proteomes" id="UP001273209"/>
    </source>
</evidence>
<dbReference type="InterPro" id="IPR036318">
    <property type="entry name" value="FAD-bd_PCMH-like_sf"/>
</dbReference>
<feature type="signal peptide" evidence="3">
    <location>
        <begin position="1"/>
        <end position="24"/>
    </location>
</feature>
<protein>
    <submittedName>
        <fullName evidence="5">CAZyme family AA7</fullName>
    </submittedName>
</protein>
<dbReference type="Pfam" id="PF01565">
    <property type="entry name" value="FAD_binding_4"/>
    <property type="match status" value="1"/>
</dbReference>
<dbReference type="AlphaFoldDB" id="A0AAE1I8K1"/>
<keyword evidence="2" id="KW-0560">Oxidoreductase</keyword>
<feature type="chain" id="PRO_5042255840" evidence="3">
    <location>
        <begin position="25"/>
        <end position="585"/>
    </location>
</feature>
<evidence type="ECO:0000256" key="2">
    <source>
        <dbReference type="ARBA" id="ARBA00023002"/>
    </source>
</evidence>
<reference evidence="5" key="1">
    <citation type="submission" date="2023-11" db="EMBL/GenBank/DDBJ databases">
        <title>The genome sequences of three competitors of mushroom-forming fungi.</title>
        <authorList>
            <person name="Beijen E."/>
            <person name="Ohm R.A."/>
        </authorList>
    </citation>
    <scope>NUCLEOTIDE SEQUENCE</scope>
    <source>
        <strain evidence="5">CBS 100526</strain>
    </source>
</reference>
<sequence length="585" mass="63161">MHSNTFFNSKVLVTLLATAQLSIAVPSRLENRQKSPTCRYLPGDAGWPSAQAWDKLNSTVGGKLLHGIPFGHVCYGSSPNAAACAQAKADWEELDPFLADPVNVISSYFENTTCSPFYGPLSTNSEFKSLTCSQGPIAPYAIDISDAASAVAGVNFARENNIRLVIKNTGHDILGRSLGQGALSLWTHNLKGFQFLTYKSQNYTGPAARIGAGVQVLEMYEAAAAQGYRVLGGGCPTVGAAGGWIQSGGHGPLGSTYGLGADHTLEFEVVTADGRHLNASRSENSDLFWALSGGGPSNFALVLSATVKAFPDGPVAGSTLTFTESDSTKYWAAVEAWEKHLLVLDTIVGFQTSVTLSSGVFSLDYATLPDATAEDLTNAMEPFLQELKTLGITPTIDTKAHDNFKSHYDYFDTASYSRNVTVGNRIISRDRVRNDTWLPELSSVYKDILATPNSVVFIIAYNVTHARAGNAPGSNPVIQAWRDSLFIVNFALLNDPEASYADLAADLALANKWQEDLRNITPGGGSYMNEATYNFPYWKQDYYAETYNELAQIKAKYDPHYVFWSQPAAGSDGMVLHGDGHLCKA</sequence>